<reference evidence="3 4" key="1">
    <citation type="submission" date="2019-06" db="EMBL/GenBank/DDBJ databases">
        <title>Sequencing the genomes of 1000 actinobacteria strains.</title>
        <authorList>
            <person name="Klenk H.-P."/>
        </authorList>
    </citation>
    <scope>NUCLEOTIDE SEQUENCE [LARGE SCALE GENOMIC DNA]</scope>
    <source>
        <strain evidence="3 4">DSM 105492</strain>
    </source>
</reference>
<organism evidence="3 4">
    <name type="scientific">Microbacterium kyungheense</name>
    <dbReference type="NCBI Taxonomy" id="1263636"/>
    <lineage>
        <taxon>Bacteria</taxon>
        <taxon>Bacillati</taxon>
        <taxon>Actinomycetota</taxon>
        <taxon>Actinomycetes</taxon>
        <taxon>Micrococcales</taxon>
        <taxon>Microbacteriaceae</taxon>
        <taxon>Microbacterium</taxon>
    </lineage>
</organism>
<sequence>MTDERMPPPDADPDAPPSDERPSTGAEAANEAESSEGTDGLEGMPEAAASAPPKPLPPKVEPPKVEPASPDIDIVAASSMLPGSHRGGFFRLPTAPIAVTVQSAPTEPDGDLTPASAQWLASDEPQIHKGLAGWALAFAIIGLVVSLFVGWGFPIGLVAVVSAVFALRRPLESRAMAVWAIVIGAVSILYSAGWLLYAAMRANLIG</sequence>
<dbReference type="RefSeq" id="WP_141892629.1">
    <property type="nucleotide sequence ID" value="NZ_BAABLH010000001.1"/>
</dbReference>
<keyword evidence="2" id="KW-0812">Transmembrane</keyword>
<comment type="caution">
    <text evidence="3">The sequence shown here is derived from an EMBL/GenBank/DDBJ whole genome shotgun (WGS) entry which is preliminary data.</text>
</comment>
<dbReference type="AlphaFoldDB" id="A0A543FK28"/>
<name>A0A543FK28_9MICO</name>
<evidence type="ECO:0000313" key="3">
    <source>
        <dbReference type="EMBL" id="TQM34132.1"/>
    </source>
</evidence>
<evidence type="ECO:0000256" key="2">
    <source>
        <dbReference type="SAM" id="Phobius"/>
    </source>
</evidence>
<protein>
    <recommendedName>
        <fullName evidence="5">DUF4190 domain-containing protein</fullName>
    </recommendedName>
</protein>
<feature type="transmembrane region" description="Helical" evidence="2">
    <location>
        <begin position="132"/>
        <end position="165"/>
    </location>
</feature>
<dbReference type="OrthoDB" id="5084049at2"/>
<keyword evidence="2" id="KW-1133">Transmembrane helix</keyword>
<keyword evidence="4" id="KW-1185">Reference proteome</keyword>
<evidence type="ECO:0008006" key="5">
    <source>
        <dbReference type="Google" id="ProtNLM"/>
    </source>
</evidence>
<evidence type="ECO:0000256" key="1">
    <source>
        <dbReference type="SAM" id="MobiDB-lite"/>
    </source>
</evidence>
<feature type="region of interest" description="Disordered" evidence="1">
    <location>
        <begin position="1"/>
        <end position="69"/>
    </location>
</feature>
<accession>A0A543FK28</accession>
<keyword evidence="2" id="KW-0472">Membrane</keyword>
<feature type="transmembrane region" description="Helical" evidence="2">
    <location>
        <begin position="177"/>
        <end position="200"/>
    </location>
</feature>
<dbReference type="Proteomes" id="UP000320235">
    <property type="component" value="Unassembled WGS sequence"/>
</dbReference>
<gene>
    <name evidence="3" type="ORF">FB391_0419</name>
</gene>
<evidence type="ECO:0000313" key="4">
    <source>
        <dbReference type="Proteomes" id="UP000320235"/>
    </source>
</evidence>
<dbReference type="EMBL" id="VFPE01000001">
    <property type="protein sequence ID" value="TQM34132.1"/>
    <property type="molecule type" value="Genomic_DNA"/>
</dbReference>
<proteinExistence type="predicted"/>